<dbReference type="AlphaFoldDB" id="A0A9D5D3L2"/>
<proteinExistence type="predicted"/>
<dbReference type="OrthoDB" id="1930763at2759"/>
<dbReference type="PANTHER" id="PTHR37723:SF1">
    <property type="entry name" value="PROTEIN FAR-RED-ELONGATED HYPOCOTYL 1-LIKE"/>
    <property type="match status" value="1"/>
</dbReference>
<dbReference type="EMBL" id="JAGGNH010000001">
    <property type="protein sequence ID" value="KAJ0984014.1"/>
    <property type="molecule type" value="Genomic_DNA"/>
</dbReference>
<dbReference type="PANTHER" id="PTHR37723">
    <property type="entry name" value="PROTEIN FAR-RED ELONGATED HYPOCOTYL 1"/>
    <property type="match status" value="1"/>
</dbReference>
<gene>
    <name evidence="1" type="ORF">J5N97_002370</name>
</gene>
<evidence type="ECO:0000313" key="1">
    <source>
        <dbReference type="EMBL" id="KAJ0984014.1"/>
    </source>
</evidence>
<accession>A0A9D5D3L2</accession>
<dbReference type="GO" id="GO:0005737">
    <property type="term" value="C:cytoplasm"/>
    <property type="evidence" value="ECO:0007669"/>
    <property type="project" value="TreeGrafter"/>
</dbReference>
<dbReference type="InterPro" id="IPR037766">
    <property type="entry name" value="FHY1"/>
</dbReference>
<organism evidence="1 2">
    <name type="scientific">Dioscorea zingiberensis</name>
    <dbReference type="NCBI Taxonomy" id="325984"/>
    <lineage>
        <taxon>Eukaryota</taxon>
        <taxon>Viridiplantae</taxon>
        <taxon>Streptophyta</taxon>
        <taxon>Embryophyta</taxon>
        <taxon>Tracheophyta</taxon>
        <taxon>Spermatophyta</taxon>
        <taxon>Magnoliopsida</taxon>
        <taxon>Liliopsida</taxon>
        <taxon>Dioscoreales</taxon>
        <taxon>Dioscoreaceae</taxon>
        <taxon>Dioscorea</taxon>
    </lineage>
</organism>
<reference evidence="1" key="2">
    <citation type="journal article" date="2022" name="Hortic Res">
        <title>The genome of Dioscorea zingiberensis sheds light on the biosynthesis, origin and evolution of the medicinally important diosgenin saponins.</title>
        <authorList>
            <person name="Li Y."/>
            <person name="Tan C."/>
            <person name="Li Z."/>
            <person name="Guo J."/>
            <person name="Li S."/>
            <person name="Chen X."/>
            <person name="Wang C."/>
            <person name="Dai X."/>
            <person name="Yang H."/>
            <person name="Song W."/>
            <person name="Hou L."/>
            <person name="Xu J."/>
            <person name="Tong Z."/>
            <person name="Xu A."/>
            <person name="Yuan X."/>
            <person name="Wang W."/>
            <person name="Yang Q."/>
            <person name="Chen L."/>
            <person name="Sun Z."/>
            <person name="Wang K."/>
            <person name="Pan B."/>
            <person name="Chen J."/>
            <person name="Bao Y."/>
            <person name="Liu F."/>
            <person name="Qi X."/>
            <person name="Gang D.R."/>
            <person name="Wen J."/>
            <person name="Li J."/>
        </authorList>
    </citation>
    <scope>NUCLEOTIDE SEQUENCE</scope>
    <source>
        <strain evidence="1">Dzin_1.0</strain>
    </source>
</reference>
<dbReference type="GO" id="GO:0051457">
    <property type="term" value="P:maintenance of protein location in nucleus"/>
    <property type="evidence" value="ECO:0007669"/>
    <property type="project" value="TreeGrafter"/>
</dbReference>
<keyword evidence="2" id="KW-1185">Reference proteome</keyword>
<protein>
    <submittedName>
        <fullName evidence="1">Uncharacterized protein</fullName>
    </submittedName>
</protein>
<sequence length="163" mass="18764">MAATQSFNWNQEISSASVEFTRKRKLQYEFSLPLPKLKFRERSASSDHDEPNKINATMMFDEDNNIKQASTETFHEDQSSTSSTSCNNNNALKNAIYSLDSSCSNKEKTEDSELAKTGLEIDEEYENEEDIMLYSNEFMLSDIGARKPTIDQEFEQYFAMLML</sequence>
<dbReference type="Proteomes" id="UP001085076">
    <property type="component" value="Miscellaneous, Linkage group lg01"/>
</dbReference>
<dbReference type="GO" id="GO:0061608">
    <property type="term" value="F:nuclear import signal receptor activity"/>
    <property type="evidence" value="ECO:0007669"/>
    <property type="project" value="TreeGrafter"/>
</dbReference>
<reference evidence="1" key="1">
    <citation type="submission" date="2021-03" db="EMBL/GenBank/DDBJ databases">
        <authorList>
            <person name="Li Z."/>
            <person name="Yang C."/>
        </authorList>
    </citation>
    <scope>NUCLEOTIDE SEQUENCE</scope>
    <source>
        <strain evidence="1">Dzin_1.0</strain>
        <tissue evidence="1">Leaf</tissue>
    </source>
</reference>
<dbReference type="GO" id="GO:0009639">
    <property type="term" value="P:response to red or far red light"/>
    <property type="evidence" value="ECO:0007669"/>
    <property type="project" value="InterPro"/>
</dbReference>
<comment type="caution">
    <text evidence="1">The sequence shown here is derived from an EMBL/GenBank/DDBJ whole genome shotgun (WGS) entry which is preliminary data.</text>
</comment>
<name>A0A9D5D3L2_9LILI</name>
<evidence type="ECO:0000313" key="2">
    <source>
        <dbReference type="Proteomes" id="UP001085076"/>
    </source>
</evidence>
<dbReference type="GO" id="GO:0016607">
    <property type="term" value="C:nuclear speck"/>
    <property type="evidence" value="ECO:0007669"/>
    <property type="project" value="TreeGrafter"/>
</dbReference>